<keyword evidence="3" id="KW-1185">Reference proteome</keyword>
<dbReference type="Gene3D" id="3.30.710.10">
    <property type="entry name" value="Potassium Channel Kv1.1, Chain A"/>
    <property type="match status" value="1"/>
</dbReference>
<reference evidence="2" key="1">
    <citation type="journal article" date="2020" name="Stud. Mycol.">
        <title>101 Dothideomycetes genomes: a test case for predicting lifestyles and emergence of pathogens.</title>
        <authorList>
            <person name="Haridas S."/>
            <person name="Albert R."/>
            <person name="Binder M."/>
            <person name="Bloem J."/>
            <person name="Labutti K."/>
            <person name="Salamov A."/>
            <person name="Andreopoulos B."/>
            <person name="Baker S."/>
            <person name="Barry K."/>
            <person name="Bills G."/>
            <person name="Bluhm B."/>
            <person name="Cannon C."/>
            <person name="Castanera R."/>
            <person name="Culley D."/>
            <person name="Daum C."/>
            <person name="Ezra D."/>
            <person name="Gonzalez J."/>
            <person name="Henrissat B."/>
            <person name="Kuo A."/>
            <person name="Liang C."/>
            <person name="Lipzen A."/>
            <person name="Lutzoni F."/>
            <person name="Magnuson J."/>
            <person name="Mondo S."/>
            <person name="Nolan M."/>
            <person name="Ohm R."/>
            <person name="Pangilinan J."/>
            <person name="Park H.-J."/>
            <person name="Ramirez L."/>
            <person name="Alfaro M."/>
            <person name="Sun H."/>
            <person name="Tritt A."/>
            <person name="Yoshinaga Y."/>
            <person name="Zwiers L.-H."/>
            <person name="Turgeon B."/>
            <person name="Goodwin S."/>
            <person name="Spatafora J."/>
            <person name="Crous P."/>
            <person name="Grigoriev I."/>
        </authorList>
    </citation>
    <scope>NUCLEOTIDE SEQUENCE</scope>
    <source>
        <strain evidence="2">CBS 123094</strain>
    </source>
</reference>
<dbReference type="Pfam" id="PF02214">
    <property type="entry name" value="BTB_2"/>
    <property type="match status" value="1"/>
</dbReference>
<evidence type="ECO:0000259" key="1">
    <source>
        <dbReference type="Pfam" id="PF02214"/>
    </source>
</evidence>
<dbReference type="GO" id="GO:0051260">
    <property type="term" value="P:protein homooligomerization"/>
    <property type="evidence" value="ECO:0007669"/>
    <property type="project" value="InterPro"/>
</dbReference>
<evidence type="ECO:0000313" key="3">
    <source>
        <dbReference type="Proteomes" id="UP000799779"/>
    </source>
</evidence>
<organism evidence="2 3">
    <name type="scientific">Amniculicola lignicola CBS 123094</name>
    <dbReference type="NCBI Taxonomy" id="1392246"/>
    <lineage>
        <taxon>Eukaryota</taxon>
        <taxon>Fungi</taxon>
        <taxon>Dikarya</taxon>
        <taxon>Ascomycota</taxon>
        <taxon>Pezizomycotina</taxon>
        <taxon>Dothideomycetes</taxon>
        <taxon>Pleosporomycetidae</taxon>
        <taxon>Pleosporales</taxon>
        <taxon>Amniculicolaceae</taxon>
        <taxon>Amniculicola</taxon>
    </lineage>
</organism>
<name>A0A6A5VY58_9PLEO</name>
<dbReference type="PANTHER" id="PTHR14499">
    <property type="entry name" value="POTASSIUM CHANNEL TETRAMERIZATION DOMAIN-CONTAINING"/>
    <property type="match status" value="1"/>
</dbReference>
<dbReference type="PANTHER" id="PTHR14499:SF136">
    <property type="entry name" value="GH08630P"/>
    <property type="match status" value="1"/>
</dbReference>
<feature type="non-terminal residue" evidence="2">
    <location>
        <position position="1"/>
    </location>
</feature>
<sequence>ITLDVGGRLIRALRTTLDRSPRLAKLVERFAVNMQCDGTIFVDADIEVFSHVLSFLRRPDTFPLFWSKATGFDYGLYARVKEEARYFGVKGLVDWIEERGYEKAVKQNVKYEKPVEIK</sequence>
<dbReference type="InterPro" id="IPR003131">
    <property type="entry name" value="T1-type_BTB"/>
</dbReference>
<dbReference type="InterPro" id="IPR011333">
    <property type="entry name" value="SKP1/BTB/POZ_sf"/>
</dbReference>
<gene>
    <name evidence="2" type="ORF">P154DRAFT_380384</name>
</gene>
<feature type="domain" description="Potassium channel tetramerisation-type BTB" evidence="1">
    <location>
        <begin position="1"/>
        <end position="92"/>
    </location>
</feature>
<evidence type="ECO:0000313" key="2">
    <source>
        <dbReference type="EMBL" id="KAF1992811.1"/>
    </source>
</evidence>
<dbReference type="SUPFAM" id="SSF54695">
    <property type="entry name" value="POZ domain"/>
    <property type="match status" value="1"/>
</dbReference>
<dbReference type="OrthoDB" id="2414723at2759"/>
<proteinExistence type="predicted"/>
<dbReference type="AlphaFoldDB" id="A0A6A5VY58"/>
<protein>
    <recommendedName>
        <fullName evidence="1">Potassium channel tetramerisation-type BTB domain-containing protein</fullName>
    </recommendedName>
</protein>
<dbReference type="Proteomes" id="UP000799779">
    <property type="component" value="Unassembled WGS sequence"/>
</dbReference>
<accession>A0A6A5VY58</accession>
<feature type="non-terminal residue" evidence="2">
    <location>
        <position position="118"/>
    </location>
</feature>
<dbReference type="EMBL" id="ML977781">
    <property type="protein sequence ID" value="KAF1992811.1"/>
    <property type="molecule type" value="Genomic_DNA"/>
</dbReference>